<feature type="region of interest" description="Disordered" evidence="1">
    <location>
        <begin position="25"/>
        <end position="157"/>
    </location>
</feature>
<dbReference type="SMART" id="SM01017">
    <property type="entry name" value="Arrestin_C"/>
    <property type="match status" value="1"/>
</dbReference>
<feature type="compositionally biased region" description="Polar residues" evidence="1">
    <location>
        <begin position="410"/>
        <end position="424"/>
    </location>
</feature>
<dbReference type="InterPro" id="IPR011022">
    <property type="entry name" value="Arrestin_C-like"/>
</dbReference>
<keyword evidence="4" id="KW-1185">Reference proteome</keyword>
<name>A0A9P7B7X9_RHOMI</name>
<feature type="region of interest" description="Disordered" evidence="1">
    <location>
        <begin position="972"/>
        <end position="997"/>
    </location>
</feature>
<feature type="compositionally biased region" description="Basic and acidic residues" evidence="1">
    <location>
        <begin position="488"/>
        <end position="498"/>
    </location>
</feature>
<proteinExistence type="predicted"/>
<feature type="compositionally biased region" description="Low complexity" evidence="1">
    <location>
        <begin position="452"/>
        <end position="465"/>
    </location>
</feature>
<dbReference type="InterPro" id="IPR050357">
    <property type="entry name" value="Arrestin_domain-protein"/>
</dbReference>
<dbReference type="Gene3D" id="2.60.40.640">
    <property type="match status" value="2"/>
</dbReference>
<reference evidence="3 4" key="1">
    <citation type="submission" date="2020-11" db="EMBL/GenBank/DDBJ databases">
        <title>Kefir isolates.</title>
        <authorList>
            <person name="Marcisauskas S."/>
            <person name="Kim Y."/>
            <person name="Blasche S."/>
        </authorList>
    </citation>
    <scope>NUCLEOTIDE SEQUENCE [LARGE SCALE GENOMIC DNA]</scope>
    <source>
        <strain evidence="3 4">KR</strain>
    </source>
</reference>
<feature type="compositionally biased region" description="Low complexity" evidence="1">
    <location>
        <begin position="301"/>
        <end position="326"/>
    </location>
</feature>
<dbReference type="GO" id="GO:0070086">
    <property type="term" value="P:ubiquitin-dependent endocytosis"/>
    <property type="evidence" value="ECO:0007669"/>
    <property type="project" value="TreeGrafter"/>
</dbReference>
<feature type="compositionally biased region" description="Basic and acidic residues" evidence="1">
    <location>
        <begin position="1072"/>
        <end position="1088"/>
    </location>
</feature>
<gene>
    <name evidence="3" type="ORF">C6P46_002249</name>
</gene>
<dbReference type="GO" id="GO:0005829">
    <property type="term" value="C:cytosol"/>
    <property type="evidence" value="ECO:0007669"/>
    <property type="project" value="TreeGrafter"/>
</dbReference>
<accession>A0A9P7B7X9</accession>
<organism evidence="3 4">
    <name type="scientific">Rhodotorula mucilaginosa</name>
    <name type="common">Yeast</name>
    <name type="synonym">Rhodotorula rubra</name>
    <dbReference type="NCBI Taxonomy" id="5537"/>
    <lineage>
        <taxon>Eukaryota</taxon>
        <taxon>Fungi</taxon>
        <taxon>Dikarya</taxon>
        <taxon>Basidiomycota</taxon>
        <taxon>Pucciniomycotina</taxon>
        <taxon>Microbotryomycetes</taxon>
        <taxon>Sporidiobolales</taxon>
        <taxon>Sporidiobolaceae</taxon>
        <taxon>Rhodotorula</taxon>
    </lineage>
</organism>
<feature type="compositionally biased region" description="Low complexity" evidence="1">
    <location>
        <begin position="553"/>
        <end position="565"/>
    </location>
</feature>
<feature type="compositionally biased region" description="Low complexity" evidence="1">
    <location>
        <begin position="430"/>
        <end position="440"/>
    </location>
</feature>
<dbReference type="InterPro" id="IPR014756">
    <property type="entry name" value="Ig_E-set"/>
</dbReference>
<evidence type="ECO:0000256" key="1">
    <source>
        <dbReference type="SAM" id="MobiDB-lite"/>
    </source>
</evidence>
<dbReference type="Proteomes" id="UP000777482">
    <property type="component" value="Unassembled WGS sequence"/>
</dbReference>
<feature type="region of interest" description="Disordered" evidence="1">
    <location>
        <begin position="253"/>
        <end position="346"/>
    </location>
</feature>
<evidence type="ECO:0000259" key="2">
    <source>
        <dbReference type="SMART" id="SM01017"/>
    </source>
</evidence>
<evidence type="ECO:0000313" key="3">
    <source>
        <dbReference type="EMBL" id="KAG0663680.1"/>
    </source>
</evidence>
<dbReference type="Pfam" id="PF00339">
    <property type="entry name" value="Arrestin_N"/>
    <property type="match status" value="1"/>
</dbReference>
<dbReference type="PANTHER" id="PTHR11188:SF17">
    <property type="entry name" value="FI21816P1"/>
    <property type="match status" value="1"/>
</dbReference>
<dbReference type="GO" id="GO:0031625">
    <property type="term" value="F:ubiquitin protein ligase binding"/>
    <property type="evidence" value="ECO:0007669"/>
    <property type="project" value="TreeGrafter"/>
</dbReference>
<feature type="domain" description="Arrestin C-terminal-like" evidence="2">
    <location>
        <begin position="767"/>
        <end position="958"/>
    </location>
</feature>
<feature type="region of interest" description="Disordered" evidence="1">
    <location>
        <begin position="388"/>
        <end position="646"/>
    </location>
</feature>
<feature type="region of interest" description="Disordered" evidence="1">
    <location>
        <begin position="661"/>
        <end position="683"/>
    </location>
</feature>
<feature type="compositionally biased region" description="Basic and acidic residues" evidence="1">
    <location>
        <begin position="665"/>
        <end position="680"/>
    </location>
</feature>
<dbReference type="GO" id="GO:0030674">
    <property type="term" value="F:protein-macromolecule adaptor activity"/>
    <property type="evidence" value="ECO:0007669"/>
    <property type="project" value="TreeGrafter"/>
</dbReference>
<feature type="compositionally biased region" description="Low complexity" evidence="1">
    <location>
        <begin position="582"/>
        <end position="593"/>
    </location>
</feature>
<dbReference type="AlphaFoldDB" id="A0A9P7B7X9"/>
<sequence length="1088" mass="116033">MSSASLRLAEPVVFLVGGLDYERARQRQRRAAARAAHQAAHPEQHGTASPGASRHPSPERGTSGTRAASLSRPASRAPSRGPSMPGSRAASPGPRGRLAHFAEDFIPPNSRGRSHSRTRQPAPAHAPTPPSATPATTASAQSTATTAHAEGSNRVPDNTLIREMTEAQLRLQQEQENAALDEPPPAMLRGILSVHLGKPTRIKEITIRLKGIARTDWPEGIGPRRLDVMEENLLINYHHTFFSASASEMNRRAASIGPGSGDHGDEGRGRASRRAASVAPGRDVSHGRSYHPRDGVFHGPASGSTSAAQSTASLAATRSSPRTSRLALDDASSHSDTPPIRPGEAAPSYEVAVDSPIDSPLHGAAPHNLSVDTFDLGSPALRASRHNLLDRSSTPPSGSPLAAQPPILSPSHSNSDLQRVSTRASRLSHESTSTLSSQSSGQTNRPSIARHASSNTANSTANSNSDVEQGGPAWNSASIPESSTSSFERGRVRLRDVSLDSTAGSEDATGEPGSLDDVSNGVAGMTFQSRPSARQASASVPGSPTESSHRRSSAASSASQQTTRRASLDTRPTPPPSSAMKSGSGRSVSRGPRFLSGISEVLRGKSSSRARGGEPAYEPAPVANRRTHSPDAREGSRLRSQSRGRKTALKALREALVVGHLHSSHGHERDGSDEDGHHPSDVIAAGDGWKEFKAGTYTYPISIPVPASLPPSLNCEFGHVTYTLKATVHRAGALTPKLTSSTEVMLVTSPSEEDTEENESIVVERFWETQVKYHVALSGKSFPIGGQIPISIRLNPLAKIKLYRITAQLEQKTSYFASVHSGRKLTRHETPKRFQLLRIENKDPKEPLLPILSDDPDVLLNHPLREFFINASSSDDDTPSLLDPVGPWHLDGVLQLPDCSNKLNVTTNHDKANISIAHTLKIMMRVERGDDEYLDSKGNRKLWDIVVEAGVVMLSCRLSQNILPAYTDATASISAPSGSRSTRNTTARTATHTCGSHDAARTSQLHLVPHSSSSHRGAGPPLATLEDTLLFSRLISGETTPAGETPPTYDAVIEGTAPQGRPPSAVVEDEEERRGRTRDASARRGTRD</sequence>
<protein>
    <recommendedName>
        <fullName evidence="2">Arrestin C-terminal-like domain-containing protein</fullName>
    </recommendedName>
</protein>
<feature type="compositionally biased region" description="Low complexity" evidence="1">
    <location>
        <begin position="1038"/>
        <end position="1048"/>
    </location>
</feature>
<dbReference type="GO" id="GO:0005886">
    <property type="term" value="C:plasma membrane"/>
    <property type="evidence" value="ECO:0007669"/>
    <property type="project" value="TreeGrafter"/>
</dbReference>
<dbReference type="PANTHER" id="PTHR11188">
    <property type="entry name" value="ARRESTIN DOMAIN CONTAINING PROTEIN"/>
    <property type="match status" value="1"/>
</dbReference>
<dbReference type="InterPro" id="IPR014752">
    <property type="entry name" value="Arrestin-like_C"/>
</dbReference>
<feature type="compositionally biased region" description="Polar residues" evidence="1">
    <location>
        <begin position="475"/>
        <end position="487"/>
    </location>
</feature>
<feature type="compositionally biased region" description="Low complexity" evidence="1">
    <location>
        <begin position="66"/>
        <end position="89"/>
    </location>
</feature>
<dbReference type="EMBL" id="PUHQ01000018">
    <property type="protein sequence ID" value="KAG0663680.1"/>
    <property type="molecule type" value="Genomic_DNA"/>
</dbReference>
<feature type="compositionally biased region" description="Low complexity" evidence="1">
    <location>
        <begin position="979"/>
        <end position="993"/>
    </location>
</feature>
<feature type="region of interest" description="Disordered" evidence="1">
    <location>
        <begin position="1038"/>
        <end position="1088"/>
    </location>
</feature>
<feature type="compositionally biased region" description="Low complexity" evidence="1">
    <location>
        <begin position="528"/>
        <end position="539"/>
    </location>
</feature>
<feature type="compositionally biased region" description="Basic and acidic residues" evidence="1">
    <location>
        <begin position="628"/>
        <end position="637"/>
    </location>
</feature>
<dbReference type="SUPFAM" id="SSF81296">
    <property type="entry name" value="E set domains"/>
    <property type="match status" value="1"/>
</dbReference>
<comment type="caution">
    <text evidence="3">The sequence shown here is derived from an EMBL/GenBank/DDBJ whole genome shotgun (WGS) entry which is preliminary data.</text>
</comment>
<evidence type="ECO:0000313" key="4">
    <source>
        <dbReference type="Proteomes" id="UP000777482"/>
    </source>
</evidence>
<dbReference type="Pfam" id="PF02752">
    <property type="entry name" value="Arrestin_C"/>
    <property type="match status" value="1"/>
</dbReference>
<feature type="compositionally biased region" description="Low complexity" evidence="1">
    <location>
        <begin position="133"/>
        <end position="149"/>
    </location>
</feature>
<dbReference type="OrthoDB" id="2238745at2759"/>
<dbReference type="InterPro" id="IPR011021">
    <property type="entry name" value="Arrestin-like_N"/>
</dbReference>
<feature type="compositionally biased region" description="Basic and acidic residues" evidence="1">
    <location>
        <begin position="283"/>
        <end position="296"/>
    </location>
</feature>